<reference evidence="3 4" key="1">
    <citation type="submission" date="2020-08" db="EMBL/GenBank/DDBJ databases">
        <title>Sequencing the genomes of 1000 actinobacteria strains.</title>
        <authorList>
            <person name="Klenk H.-P."/>
        </authorList>
    </citation>
    <scope>NUCLEOTIDE SEQUENCE [LARGE SCALE GENOMIC DNA]</scope>
    <source>
        <strain evidence="3 4">DSM 40084</strain>
    </source>
</reference>
<name>A0A7W9H4I6_9ACTN</name>
<evidence type="ECO:0000256" key="2">
    <source>
        <dbReference type="SAM" id="Phobius"/>
    </source>
</evidence>
<protein>
    <submittedName>
        <fullName evidence="3">Multisubunit Na+/H+ antiporter MnhC subunit</fullName>
    </submittedName>
</protein>
<keyword evidence="2" id="KW-0472">Membrane</keyword>
<dbReference type="RefSeq" id="WP_184984452.1">
    <property type="nucleotide sequence ID" value="NZ_JACHNE010000001.1"/>
</dbReference>
<keyword evidence="2" id="KW-1133">Transmembrane helix</keyword>
<comment type="caution">
    <text evidence="3">The sequence shown here is derived from an EMBL/GenBank/DDBJ whole genome shotgun (WGS) entry which is preliminary data.</text>
</comment>
<keyword evidence="4" id="KW-1185">Reference proteome</keyword>
<feature type="transmembrane region" description="Helical" evidence="2">
    <location>
        <begin position="26"/>
        <end position="45"/>
    </location>
</feature>
<evidence type="ECO:0000256" key="1">
    <source>
        <dbReference type="SAM" id="MobiDB-lite"/>
    </source>
</evidence>
<evidence type="ECO:0000313" key="3">
    <source>
        <dbReference type="EMBL" id="MBB5795204.1"/>
    </source>
</evidence>
<dbReference type="AlphaFoldDB" id="A0A7W9H4I6"/>
<sequence>MTTVTLPTAPPPPHSRDGASRPLDPLLVLTGIVAGVAVLCLLLVGSRASAPQAPRTARAPREEEA</sequence>
<gene>
    <name evidence="3" type="ORF">HDA41_003168</name>
</gene>
<keyword evidence="2" id="KW-0812">Transmembrane</keyword>
<evidence type="ECO:0000313" key="4">
    <source>
        <dbReference type="Proteomes" id="UP000590647"/>
    </source>
</evidence>
<accession>A0A7W9H4I6</accession>
<feature type="region of interest" description="Disordered" evidence="1">
    <location>
        <begin position="1"/>
        <end position="22"/>
    </location>
</feature>
<organism evidence="3 4">
    <name type="scientific">Streptomyces caelestis</name>
    <dbReference type="NCBI Taxonomy" id="36816"/>
    <lineage>
        <taxon>Bacteria</taxon>
        <taxon>Bacillati</taxon>
        <taxon>Actinomycetota</taxon>
        <taxon>Actinomycetes</taxon>
        <taxon>Kitasatosporales</taxon>
        <taxon>Streptomycetaceae</taxon>
        <taxon>Streptomyces</taxon>
    </lineage>
</organism>
<dbReference type="EMBL" id="JACHNE010000001">
    <property type="protein sequence ID" value="MBB5795204.1"/>
    <property type="molecule type" value="Genomic_DNA"/>
</dbReference>
<dbReference type="Proteomes" id="UP000590647">
    <property type="component" value="Unassembled WGS sequence"/>
</dbReference>
<proteinExistence type="predicted"/>